<dbReference type="PANTHER" id="PTHR43400">
    <property type="entry name" value="FUMARATE REDUCTASE"/>
    <property type="match status" value="1"/>
</dbReference>
<dbReference type="PANTHER" id="PTHR43400:SF7">
    <property type="entry name" value="FAD-DEPENDENT OXIDOREDUCTASE 2 FAD BINDING DOMAIN-CONTAINING PROTEIN"/>
    <property type="match status" value="1"/>
</dbReference>
<protein>
    <recommendedName>
        <fullName evidence="12">Cytochrome b5 heme-binding domain-containing protein</fullName>
    </recommendedName>
</protein>
<dbReference type="InterPro" id="IPR018506">
    <property type="entry name" value="Cyt_B5_heme-BS"/>
</dbReference>
<keyword evidence="3" id="KW-0285">Flavoprotein</keyword>
<dbReference type="SUPFAM" id="SSF51905">
    <property type="entry name" value="FAD/NAD(P)-binding domain"/>
    <property type="match status" value="1"/>
</dbReference>
<evidence type="ECO:0000256" key="5">
    <source>
        <dbReference type="ARBA" id="ARBA00022827"/>
    </source>
</evidence>
<dbReference type="Proteomes" id="UP001165065">
    <property type="component" value="Unassembled WGS sequence"/>
</dbReference>
<gene>
    <name evidence="10" type="ORF">TrCOL_g1522</name>
</gene>
<dbReference type="OrthoDB" id="260519at2759"/>
<evidence type="ECO:0000256" key="2">
    <source>
        <dbReference type="ARBA" id="ARBA00022617"/>
    </source>
</evidence>
<dbReference type="EMBL" id="BRYA01001517">
    <property type="protein sequence ID" value="GMI44907.1"/>
    <property type="molecule type" value="Genomic_DNA"/>
</dbReference>
<feature type="non-terminal residue" evidence="10">
    <location>
        <position position="194"/>
    </location>
</feature>
<dbReference type="GO" id="GO:0046872">
    <property type="term" value="F:metal ion binding"/>
    <property type="evidence" value="ECO:0007669"/>
    <property type="project" value="UniProtKB-KW"/>
</dbReference>
<feature type="domain" description="Cytochrome b5 heme-binding" evidence="8">
    <location>
        <begin position="110"/>
        <end position="155"/>
    </location>
</feature>
<dbReference type="InterPro" id="IPR036188">
    <property type="entry name" value="FAD/NAD-bd_sf"/>
</dbReference>
<evidence type="ECO:0000256" key="4">
    <source>
        <dbReference type="ARBA" id="ARBA00022723"/>
    </source>
</evidence>
<dbReference type="Pfam" id="PF00890">
    <property type="entry name" value="FAD_binding_2"/>
    <property type="match status" value="1"/>
</dbReference>
<keyword evidence="4" id="KW-0479">Metal-binding</keyword>
<evidence type="ECO:0000259" key="8">
    <source>
        <dbReference type="Pfam" id="PF00173"/>
    </source>
</evidence>
<evidence type="ECO:0000256" key="3">
    <source>
        <dbReference type="ARBA" id="ARBA00022630"/>
    </source>
</evidence>
<evidence type="ECO:0000313" key="10">
    <source>
        <dbReference type="EMBL" id="GMI44907.1"/>
    </source>
</evidence>
<dbReference type="GO" id="GO:0016491">
    <property type="term" value="F:oxidoreductase activity"/>
    <property type="evidence" value="ECO:0007669"/>
    <property type="project" value="UniProtKB-KW"/>
</dbReference>
<comment type="cofactor">
    <cofactor evidence="1">
        <name>FAD</name>
        <dbReference type="ChEBI" id="CHEBI:57692"/>
    </cofactor>
</comment>
<dbReference type="AlphaFoldDB" id="A0A9W7LCR5"/>
<evidence type="ECO:0000256" key="1">
    <source>
        <dbReference type="ARBA" id="ARBA00001974"/>
    </source>
</evidence>
<keyword evidence="6" id="KW-0560">Oxidoreductase</keyword>
<keyword evidence="11" id="KW-1185">Reference proteome</keyword>
<evidence type="ECO:0000259" key="9">
    <source>
        <dbReference type="Pfam" id="PF00890"/>
    </source>
</evidence>
<keyword evidence="7" id="KW-0408">Iron</keyword>
<dbReference type="GO" id="GO:0020037">
    <property type="term" value="F:heme binding"/>
    <property type="evidence" value="ECO:0007669"/>
    <property type="project" value="InterPro"/>
</dbReference>
<name>A0A9W7LCR5_9STRA</name>
<dbReference type="SUPFAM" id="SSF55856">
    <property type="entry name" value="Cytochrome b5-like heme/steroid binding domain"/>
    <property type="match status" value="1"/>
</dbReference>
<accession>A0A9W7LCR5</accession>
<organism evidence="10 11">
    <name type="scientific">Triparma columacea</name>
    <dbReference type="NCBI Taxonomy" id="722753"/>
    <lineage>
        <taxon>Eukaryota</taxon>
        <taxon>Sar</taxon>
        <taxon>Stramenopiles</taxon>
        <taxon>Ochrophyta</taxon>
        <taxon>Bolidophyceae</taxon>
        <taxon>Parmales</taxon>
        <taxon>Triparmaceae</taxon>
        <taxon>Triparma</taxon>
    </lineage>
</organism>
<reference evidence="11" key="1">
    <citation type="journal article" date="2023" name="Commun. Biol.">
        <title>Genome analysis of Parmales, the sister group of diatoms, reveals the evolutionary specialization of diatoms from phago-mixotrophs to photoautotrophs.</title>
        <authorList>
            <person name="Ban H."/>
            <person name="Sato S."/>
            <person name="Yoshikawa S."/>
            <person name="Yamada K."/>
            <person name="Nakamura Y."/>
            <person name="Ichinomiya M."/>
            <person name="Sato N."/>
            <person name="Blanc-Mathieu R."/>
            <person name="Endo H."/>
            <person name="Kuwata A."/>
            <person name="Ogata H."/>
        </authorList>
    </citation>
    <scope>NUCLEOTIDE SEQUENCE [LARGE SCALE GENOMIC DNA]</scope>
</reference>
<feature type="non-terminal residue" evidence="10">
    <location>
        <position position="1"/>
    </location>
</feature>
<evidence type="ECO:0008006" key="12">
    <source>
        <dbReference type="Google" id="ProtNLM"/>
    </source>
</evidence>
<evidence type="ECO:0000313" key="11">
    <source>
        <dbReference type="Proteomes" id="UP001165065"/>
    </source>
</evidence>
<dbReference type="InterPro" id="IPR036400">
    <property type="entry name" value="Cyt_B5-like_heme/steroid_sf"/>
</dbReference>
<dbReference type="Gene3D" id="3.50.50.60">
    <property type="entry name" value="FAD/NAD(P)-binding domain"/>
    <property type="match status" value="1"/>
</dbReference>
<keyword evidence="2" id="KW-0349">Heme</keyword>
<dbReference type="InterPro" id="IPR050315">
    <property type="entry name" value="FAD-oxidoreductase_2"/>
</dbReference>
<evidence type="ECO:0000256" key="6">
    <source>
        <dbReference type="ARBA" id="ARBA00023002"/>
    </source>
</evidence>
<comment type="caution">
    <text evidence="10">The sequence shown here is derived from an EMBL/GenBank/DDBJ whole genome shotgun (WGS) entry which is preliminary data.</text>
</comment>
<proteinExistence type="predicted"/>
<sequence length="194" mass="21194">PLSGLYRVGVVQPVLHYTMGGLTVNGDGRVLDVNGTIMEGLYAAGEVMGGVHGENRLGGSSLLDCVVFGMNAAKAVDGEAGVREWMGWRDERSESRKGIEKEEEEVVAEGERKIVTIKGKKYDVTNFIKTHPGGPIHVEKDEDLTIRFTGAHGNDLSLLDRDSIRVIGEGGEVEEREVKFYENYGEVGGSWREV</sequence>
<evidence type="ECO:0000256" key="7">
    <source>
        <dbReference type="ARBA" id="ARBA00023004"/>
    </source>
</evidence>
<dbReference type="InterPro" id="IPR001199">
    <property type="entry name" value="Cyt_B5-like_heme/steroid-bd"/>
</dbReference>
<dbReference type="InterPro" id="IPR003953">
    <property type="entry name" value="FAD-dep_OxRdtase_2_FAD-bd"/>
</dbReference>
<dbReference type="PROSITE" id="PS00191">
    <property type="entry name" value="CYTOCHROME_B5_1"/>
    <property type="match status" value="1"/>
</dbReference>
<dbReference type="Gene3D" id="3.10.120.10">
    <property type="entry name" value="Cytochrome b5-like heme/steroid binding domain"/>
    <property type="match status" value="1"/>
</dbReference>
<keyword evidence="5" id="KW-0274">FAD</keyword>
<dbReference type="Pfam" id="PF00173">
    <property type="entry name" value="Cyt-b5"/>
    <property type="match status" value="1"/>
</dbReference>
<feature type="domain" description="FAD-dependent oxidoreductase 2 FAD-binding" evidence="9">
    <location>
        <begin position="7"/>
        <end position="62"/>
    </location>
</feature>